<organism evidence="8 9">
    <name type="scientific">Rhodocytophaga aerolata</name>
    <dbReference type="NCBI Taxonomy" id="455078"/>
    <lineage>
        <taxon>Bacteria</taxon>
        <taxon>Pseudomonadati</taxon>
        <taxon>Bacteroidota</taxon>
        <taxon>Cytophagia</taxon>
        <taxon>Cytophagales</taxon>
        <taxon>Rhodocytophagaceae</taxon>
        <taxon>Rhodocytophaga</taxon>
    </lineage>
</organism>
<gene>
    <name evidence="8" type="ORF">Q0590_14330</name>
</gene>
<evidence type="ECO:0000256" key="1">
    <source>
        <dbReference type="ARBA" id="ARBA00004442"/>
    </source>
</evidence>
<dbReference type="PROSITE" id="PS51257">
    <property type="entry name" value="PROKAR_LIPOPROTEIN"/>
    <property type="match status" value="1"/>
</dbReference>
<dbReference type="Pfam" id="PF07980">
    <property type="entry name" value="SusD_RagB"/>
    <property type="match status" value="1"/>
</dbReference>
<dbReference type="Pfam" id="PF14322">
    <property type="entry name" value="SusD-like_3"/>
    <property type="match status" value="1"/>
</dbReference>
<feature type="domain" description="SusD-like N-terminal" evidence="7">
    <location>
        <begin position="96"/>
        <end position="217"/>
    </location>
</feature>
<evidence type="ECO:0000259" key="7">
    <source>
        <dbReference type="Pfam" id="PF14322"/>
    </source>
</evidence>
<sequence length="554" mass="62278">MKKIVLLCMMALISQSCKNILEEKIISGITADYYNTPAGLEDGVKASYEPLRSWYGSQRGFTLTVFGTDEFTKGADGDFKPVNDYETPSMISGPASTYFREAWNQLYQGINTTNAVVTRAPTVEMPEALKTIRVAEARFLRAHYYFLLVQMYGPVHLTLEETTTVITTANRTPVSQIYDVIVEDLEFAVANLPATKPAEWGRAYKPAAEHMLAKVLLTRGYLPEAAKPDDFSRAAALAESVLTNYSYLSLIPRFIDLWAMDNQTNPEVVWAVQYTTDPLTNTNTTGNPAGGAFNSGNSGHLYFIMEYDAGHPGMMRDIANGRPFKRFKPTQYTLKSFDLENDSRYHGTFKTVWYANNPNNLAPGMKIGDTALYVPTFEMSDAVRATKNYKVFNPSLVAQRSNGRYFPSLNKFIDPSRLTLAQEPGSRDFFVARLAETYLIAAEANFKLGNLEKAAEQINIVRRRAALPGKEDAMTITADQVTLDFILQERTRELLGEMVRWFDLKRTGTLVDRVKLHNPDAASNIQPFHLLRPIPQDQLDRVTNPEEFAQNEGY</sequence>
<dbReference type="Proteomes" id="UP001168528">
    <property type="component" value="Unassembled WGS sequence"/>
</dbReference>
<accession>A0ABT8R5T3</accession>
<comment type="similarity">
    <text evidence="2">Belongs to the SusD family.</text>
</comment>
<evidence type="ECO:0000259" key="6">
    <source>
        <dbReference type="Pfam" id="PF07980"/>
    </source>
</evidence>
<dbReference type="EMBL" id="JAUKPO010000007">
    <property type="protein sequence ID" value="MDO1447442.1"/>
    <property type="molecule type" value="Genomic_DNA"/>
</dbReference>
<evidence type="ECO:0000256" key="2">
    <source>
        <dbReference type="ARBA" id="ARBA00006275"/>
    </source>
</evidence>
<keyword evidence="4" id="KW-0472">Membrane</keyword>
<evidence type="ECO:0000256" key="4">
    <source>
        <dbReference type="ARBA" id="ARBA00023136"/>
    </source>
</evidence>
<dbReference type="InterPro" id="IPR011990">
    <property type="entry name" value="TPR-like_helical_dom_sf"/>
</dbReference>
<reference evidence="8" key="1">
    <citation type="submission" date="2023-07" db="EMBL/GenBank/DDBJ databases">
        <title>The genome sequence of Rhodocytophaga aerolata KACC 12507.</title>
        <authorList>
            <person name="Zhang X."/>
        </authorList>
    </citation>
    <scope>NUCLEOTIDE SEQUENCE</scope>
    <source>
        <strain evidence="8">KACC 12507</strain>
    </source>
</reference>
<name>A0ABT8R5T3_9BACT</name>
<comment type="caution">
    <text evidence="8">The sequence shown here is derived from an EMBL/GenBank/DDBJ whole genome shotgun (WGS) entry which is preliminary data.</text>
</comment>
<dbReference type="InterPro" id="IPR033985">
    <property type="entry name" value="SusD-like_N"/>
</dbReference>
<protein>
    <submittedName>
        <fullName evidence="8">RagB/SusD family nutrient uptake outer membrane protein</fullName>
    </submittedName>
</protein>
<keyword evidence="5" id="KW-0998">Cell outer membrane</keyword>
<dbReference type="SUPFAM" id="SSF48452">
    <property type="entry name" value="TPR-like"/>
    <property type="match status" value="1"/>
</dbReference>
<evidence type="ECO:0000313" key="8">
    <source>
        <dbReference type="EMBL" id="MDO1447442.1"/>
    </source>
</evidence>
<feature type="domain" description="RagB/SusD" evidence="6">
    <location>
        <begin position="266"/>
        <end position="554"/>
    </location>
</feature>
<dbReference type="Gene3D" id="1.25.40.390">
    <property type="match status" value="1"/>
</dbReference>
<evidence type="ECO:0000256" key="5">
    <source>
        <dbReference type="ARBA" id="ARBA00023237"/>
    </source>
</evidence>
<comment type="subcellular location">
    <subcellularLocation>
        <location evidence="1">Cell outer membrane</location>
    </subcellularLocation>
</comment>
<dbReference type="InterPro" id="IPR012944">
    <property type="entry name" value="SusD_RagB_dom"/>
</dbReference>
<keyword evidence="3" id="KW-0732">Signal</keyword>
<keyword evidence="9" id="KW-1185">Reference proteome</keyword>
<evidence type="ECO:0000256" key="3">
    <source>
        <dbReference type="ARBA" id="ARBA00022729"/>
    </source>
</evidence>
<proteinExistence type="inferred from homology"/>
<evidence type="ECO:0000313" key="9">
    <source>
        <dbReference type="Proteomes" id="UP001168528"/>
    </source>
</evidence>
<dbReference type="RefSeq" id="WP_302038246.1">
    <property type="nucleotide sequence ID" value="NZ_JAUKPO010000007.1"/>
</dbReference>